<keyword evidence="3" id="KW-1185">Reference proteome</keyword>
<name>A0AAD8JC74_9APIA</name>
<organism evidence="2 3">
    <name type="scientific">Heracleum sosnowskyi</name>
    <dbReference type="NCBI Taxonomy" id="360622"/>
    <lineage>
        <taxon>Eukaryota</taxon>
        <taxon>Viridiplantae</taxon>
        <taxon>Streptophyta</taxon>
        <taxon>Embryophyta</taxon>
        <taxon>Tracheophyta</taxon>
        <taxon>Spermatophyta</taxon>
        <taxon>Magnoliopsida</taxon>
        <taxon>eudicotyledons</taxon>
        <taxon>Gunneridae</taxon>
        <taxon>Pentapetalae</taxon>
        <taxon>asterids</taxon>
        <taxon>campanulids</taxon>
        <taxon>Apiales</taxon>
        <taxon>Apiaceae</taxon>
        <taxon>Apioideae</taxon>
        <taxon>apioid superclade</taxon>
        <taxon>Tordylieae</taxon>
        <taxon>Tordyliinae</taxon>
        <taxon>Heracleum</taxon>
    </lineage>
</organism>
<feature type="region of interest" description="Disordered" evidence="1">
    <location>
        <begin position="80"/>
        <end position="101"/>
    </location>
</feature>
<comment type="caution">
    <text evidence="2">The sequence shown here is derived from an EMBL/GenBank/DDBJ whole genome shotgun (WGS) entry which is preliminary data.</text>
</comment>
<protein>
    <submittedName>
        <fullName evidence="2">Uncharacterized protein</fullName>
    </submittedName>
</protein>
<reference evidence="2" key="2">
    <citation type="submission" date="2023-05" db="EMBL/GenBank/DDBJ databases">
        <authorList>
            <person name="Schelkunov M.I."/>
        </authorList>
    </citation>
    <scope>NUCLEOTIDE SEQUENCE</scope>
    <source>
        <strain evidence="2">Hsosn_3</strain>
        <tissue evidence="2">Leaf</tissue>
    </source>
</reference>
<evidence type="ECO:0000313" key="3">
    <source>
        <dbReference type="Proteomes" id="UP001237642"/>
    </source>
</evidence>
<evidence type="ECO:0000256" key="1">
    <source>
        <dbReference type="SAM" id="MobiDB-lite"/>
    </source>
</evidence>
<evidence type="ECO:0000313" key="2">
    <source>
        <dbReference type="EMBL" id="KAK1401424.1"/>
    </source>
</evidence>
<sequence>MQNVLYVSCSVWTCLSLVPRHVTDVRAELLDIGYDLNTIHSLVSGLLNIFSAVFWLRGNDCRKLFPMEVTFLVEIEKEPTRATTTTEKQPKKAGTSREATSSYCPSVLIILRAWC</sequence>
<dbReference type="Proteomes" id="UP001237642">
    <property type="component" value="Unassembled WGS sequence"/>
</dbReference>
<dbReference type="AlphaFoldDB" id="A0AAD8JC74"/>
<proteinExistence type="predicted"/>
<gene>
    <name evidence="2" type="ORF">POM88_001029</name>
</gene>
<dbReference type="EMBL" id="JAUIZM010000001">
    <property type="protein sequence ID" value="KAK1401424.1"/>
    <property type="molecule type" value="Genomic_DNA"/>
</dbReference>
<reference evidence="2" key="1">
    <citation type="submission" date="2023-02" db="EMBL/GenBank/DDBJ databases">
        <title>Genome of toxic invasive species Heracleum sosnowskyi carries increased number of genes despite the absence of recent whole-genome duplications.</title>
        <authorList>
            <person name="Schelkunov M."/>
            <person name="Shtratnikova V."/>
            <person name="Makarenko M."/>
            <person name="Klepikova A."/>
            <person name="Omelchenko D."/>
            <person name="Novikova G."/>
            <person name="Obukhova E."/>
            <person name="Bogdanov V."/>
            <person name="Penin A."/>
            <person name="Logacheva M."/>
        </authorList>
    </citation>
    <scope>NUCLEOTIDE SEQUENCE</scope>
    <source>
        <strain evidence="2">Hsosn_3</strain>
        <tissue evidence="2">Leaf</tissue>
    </source>
</reference>
<accession>A0AAD8JC74</accession>